<dbReference type="Gene3D" id="2.160.20.10">
    <property type="entry name" value="Single-stranded right-handed beta-helix, Pectin lyase-like"/>
    <property type="match status" value="1"/>
</dbReference>
<dbReference type="SUPFAM" id="SSF51126">
    <property type="entry name" value="Pectin lyase-like"/>
    <property type="match status" value="1"/>
</dbReference>
<dbReference type="EMBL" id="UGQA01000005">
    <property type="protein sequence ID" value="STZ01679.1"/>
    <property type="molecule type" value="Genomic_DNA"/>
</dbReference>
<name>A0A378QLB3_9GAMM</name>
<sequence length="2287" mass="240421">MNRQCYRVIFNKARGMLMVVSEAAKSQTKAAGERSGDGINSSSFLAKQPSKLSVLALSCITATAPLYSQMAMAANSQVSVDKTAGLLTQPTILVSGNGTPVVNIRGTTADGVSRNSFSQFDIQDNGVILNNSRFGADTQIGGHVNGNFWLLFGEAKTIVNEVNSNNPTVFNGKLEVAGKSANVIIANPSGINVNGGTFINATKGTLTTGKVNYSNLRALDSITVNQGQINIGEKGLTNQFNNGSSLTDILAKSVTLNGKITGNHQDLVQVVVGENTIKLDPELYALDDKQITALNPDSQATGLALDIGQLGGVYANGIQIIGTKQGMGMSNAGTLQSGSFIRLNNNGRIENLGKMVASDPQASNTAISITNKPSDGEQGDIVNKGIIQAGNQVIVQAGRDLSGDGQIIRDGKINHHDHLETLTVTAERNLQTGQLINTNKVGDVQLVAGGKLNIDQKADVTTSGHILLSSGDNLGLNNAKLTSTGEGKSVQVYSGKDLAATNSSLTATNKDGTVSTAAQGNQTLSQVNLQADELHNQTGGKLTINQADFTSRGKHDVAIIANDGIDANGLTATVNDGHLSLEAAKANLLQAPDSDIVLNNATLKASQNVDIVADRNVSVTNTNLQGNQIRSSAGKNLQLGLTGDNQAATNVYLKAGDKLNLSTESGKLDANHIEAMANRIEVGDQSKLTAKAGDIKLSSVGNPLAASDSNNAQDIKLGNQVDLTASNAIALAAQGAISATDLHANGGNSVAMVATKGIRLDSTDATRQNRLGSTSGDIALIDQGQDGVTATNLTINAAQGKARVQSLGDITLNTTQGSNAAIQTQAITITNAPATTATGDNANKPHGKISIQSTDITASQGGIIINSQDALTLARGNLSTNGNLELHGNQATLLENVNANSQQHTAISSNTNLGISGSHITSKGILSAQGEQDTSLKDSQLQGGALLVAAKKGNLELGNNLTLATKTTDLLGNDPKLAAINGSMTVKGNNDLVYDAGKTINADGDLDLRTTGKISFKGTPGNQGNGSETNVNVTVKGSIGMTGSSVEMLGTHVTSTDGGITIAATDGNIKIGAIENTIDGVKPENRLKELNDSLTTVNHQLDILNNDSLYQTAATAKKAAQDKLDKLIKDNAATPIADFEQQQQALKTEIAAQNTQLQQRTKALDINKTAQELTDEQADITRSLKIADTPYQGIEHAGSKLSAKNDVSLVAKGGIAIEASDIDTRGKATLQSLSQLGEYRQVIDEKARADVLVPLMRLNKLSDGQKQDYLSQQLAAIDSMRFSLDDSVNQSEEMQKMRASLKELLPKAVAGDAAAKAQIDKILTARAPVTIIPVAISIEGLNDIYERGKEGDKSYSLHNNNRSSNVTADKGIVIQATGADNQDPKTVTTSGVPNNIIINSGTFTAKEGDIAISSVGNVILQAAQDSIYDAETQTSKKKSWGGLKKKVTITSTTEDIRNADSVTLIGNNVSVNAGDNIISYATDIKAPTGQVSLQAGDAIRLMAVDEVDNKNVDVKKTSSFIGIKYNKNHTTDTRNVSSELPSTLVANIIDTGSGDDTYLQGTEFEYLQGATIKAGVGMKAVPDAKIIFDTINTTVEENHTREFNNVVWQSMSEKGFVDETGTLPKFTGPTTPSFSAPGGLIVQVPLSEKEQADSTNLVNVVNRMGNQPGFEYLQQIAKRKDVDFSVVQTAQKEWNYKQEGLTPAGAALLTVAVAWAAGPAASGISSSLGGGVAGATGSAAFTSLATQASVLLVNNKGDINKTLKQLASSQTVRATLTAALTSGALQYINTSVMPNVLKDLSIQDAKTLQGRLVGGAFEGTTTALVDTAINGGSLEDNLKNALLMSEVNAAHGFAASLIKTQENNYILHKVLHAVAGCAAAAASRGECEAGAIGAAVGEAVSEMLPQPNPNMSEDEYRQALDNQKNFAKLIVGVTAAYSGYDVNTAAFIAENAIANNRQLHKEEQILAAKLYGKARELGKNITYEEIQDALRIAYNKKYNEAPESNTKVNSNGKQMDMGGLWRINNGVNTQFLRSVDLDVVAFVILNIDKVGGSLKNYNWDANYVILPQKYTGSKDALTSQYTQRDLDNLNSAILNHGHSFIGSQTAYEQAGNEKVLDALLTTAEVVSLASGAGEVVYAVKTGGRVLYIAAKDYAAWKASKTTSTALLRNANSIFVYETNLASDARAFHILYGESKTQGGHKFGISRLFTQKSKFPATWDNEKILDAVSEIATNPKLKWEQQTGVPGTLYTRAGAPARFVVTGTIDGTKIKVIVEPAGEGIISGYPIK</sequence>
<dbReference type="Pfam" id="PF05860">
    <property type="entry name" value="TPS"/>
    <property type="match status" value="1"/>
</dbReference>
<dbReference type="InterPro" id="IPR012334">
    <property type="entry name" value="Pectin_lyas_fold"/>
</dbReference>
<feature type="domain" description="Filamentous haemagglutinin FhaB/tRNA nuclease CdiA-like TPS" evidence="2">
    <location>
        <begin position="96"/>
        <end position="216"/>
    </location>
</feature>
<proteinExistence type="predicted"/>
<evidence type="ECO:0000313" key="4">
    <source>
        <dbReference type="Proteomes" id="UP000255193"/>
    </source>
</evidence>
<dbReference type="InterPro" id="IPR006915">
    <property type="entry name" value="DUF637_hemagglutn_put"/>
</dbReference>
<dbReference type="Pfam" id="PF14436">
    <property type="entry name" value="EndoU_bacteria"/>
    <property type="match status" value="1"/>
</dbReference>
<organism evidence="3 4">
    <name type="scientific">Faucicola atlantae</name>
    <dbReference type="NCBI Taxonomy" id="34059"/>
    <lineage>
        <taxon>Bacteria</taxon>
        <taxon>Pseudomonadati</taxon>
        <taxon>Pseudomonadota</taxon>
        <taxon>Gammaproteobacteria</taxon>
        <taxon>Moraxellales</taxon>
        <taxon>Moraxellaceae</taxon>
        <taxon>Faucicola</taxon>
    </lineage>
</organism>
<dbReference type="RefSeq" id="WP_115254128.1">
    <property type="nucleotide sequence ID" value="NZ_UGQA01000005.1"/>
</dbReference>
<accession>A0A378QLB3</accession>
<dbReference type="InterPro" id="IPR029501">
    <property type="entry name" value="EndoU_bac"/>
</dbReference>
<evidence type="ECO:0000256" key="1">
    <source>
        <dbReference type="SAM" id="Coils"/>
    </source>
</evidence>
<dbReference type="Proteomes" id="UP000255193">
    <property type="component" value="Unassembled WGS sequence"/>
</dbReference>
<dbReference type="InterPro" id="IPR008638">
    <property type="entry name" value="FhaB/CdiA-like_TPS"/>
</dbReference>
<dbReference type="GO" id="GO:0004519">
    <property type="term" value="F:endonuclease activity"/>
    <property type="evidence" value="ECO:0007669"/>
    <property type="project" value="InterPro"/>
</dbReference>
<dbReference type="Pfam" id="PF04830">
    <property type="entry name" value="DUF637"/>
    <property type="match status" value="1"/>
</dbReference>
<protein>
    <submittedName>
        <fullName evidence="3">Filamentous hemagglutinin</fullName>
    </submittedName>
</protein>
<dbReference type="SMART" id="SM00912">
    <property type="entry name" value="Haemagg_act"/>
    <property type="match status" value="1"/>
</dbReference>
<evidence type="ECO:0000313" key="3">
    <source>
        <dbReference type="EMBL" id="STZ01679.1"/>
    </source>
</evidence>
<feature type="coiled-coil region" evidence="1">
    <location>
        <begin position="1087"/>
        <end position="1156"/>
    </location>
</feature>
<dbReference type="InterPro" id="IPR024973">
    <property type="entry name" value="ESPR"/>
</dbReference>
<dbReference type="InterPro" id="IPR011050">
    <property type="entry name" value="Pectin_lyase_fold/virulence"/>
</dbReference>
<dbReference type="Pfam" id="PF13018">
    <property type="entry name" value="ESPR"/>
    <property type="match status" value="1"/>
</dbReference>
<dbReference type="NCBIfam" id="TIGR01901">
    <property type="entry name" value="adhes_NPXG"/>
    <property type="match status" value="1"/>
</dbReference>
<keyword evidence="1" id="KW-0175">Coiled coil</keyword>
<gene>
    <name evidence="3" type="primary">fhaB_1</name>
    <name evidence="3" type="ORF">NCTC11091_02152</name>
</gene>
<evidence type="ECO:0000259" key="2">
    <source>
        <dbReference type="SMART" id="SM00912"/>
    </source>
</evidence>
<reference evidence="3 4" key="1">
    <citation type="submission" date="2018-06" db="EMBL/GenBank/DDBJ databases">
        <authorList>
            <consortium name="Pathogen Informatics"/>
            <person name="Doyle S."/>
        </authorList>
    </citation>
    <scope>NUCLEOTIDE SEQUENCE [LARGE SCALE GENOMIC DNA]</scope>
    <source>
        <strain evidence="3 4">NCTC11091</strain>
    </source>
</reference>